<reference evidence="1 2" key="1">
    <citation type="journal article" date="2015" name="Mol. Plant Microbe Interact.">
        <title>Genome, transcriptome, and functional analyses of Penicillium expansum provide new insights into secondary metabolism and pathogenicity.</title>
        <authorList>
            <person name="Ballester A.R."/>
            <person name="Marcet-Houben M."/>
            <person name="Levin E."/>
            <person name="Sela N."/>
            <person name="Selma-Lazaro C."/>
            <person name="Carmona L."/>
            <person name="Wisniewski M."/>
            <person name="Droby S."/>
            <person name="Gonzalez-Candelas L."/>
            <person name="Gabaldon T."/>
        </authorList>
    </citation>
    <scope>NUCLEOTIDE SEQUENCE [LARGE SCALE GENOMIC DNA]</scope>
    <source>
        <strain evidence="1 2">MD-8</strain>
    </source>
</reference>
<dbReference type="VEuPathDB" id="FungiDB:PEXP_031900"/>
<dbReference type="HOGENOM" id="CLU_2776716_0_0_1"/>
<dbReference type="AlphaFoldDB" id="A0A0A2KRU5"/>
<comment type="caution">
    <text evidence="1">The sequence shown here is derived from an EMBL/GenBank/DDBJ whole genome shotgun (WGS) entry which is preliminary data.</text>
</comment>
<organism evidence="1 2">
    <name type="scientific">Penicillium expansum</name>
    <name type="common">Blue mold rot fungus</name>
    <dbReference type="NCBI Taxonomy" id="27334"/>
    <lineage>
        <taxon>Eukaryota</taxon>
        <taxon>Fungi</taxon>
        <taxon>Dikarya</taxon>
        <taxon>Ascomycota</taxon>
        <taxon>Pezizomycotina</taxon>
        <taxon>Eurotiomycetes</taxon>
        <taxon>Eurotiomycetidae</taxon>
        <taxon>Eurotiales</taxon>
        <taxon>Aspergillaceae</taxon>
        <taxon>Penicillium</taxon>
    </lineage>
</organism>
<dbReference type="RefSeq" id="XP_016597235.1">
    <property type="nucleotide sequence ID" value="XM_016746215.1"/>
</dbReference>
<name>A0A0A2KRU5_PENEN</name>
<proteinExistence type="predicted"/>
<evidence type="ECO:0000313" key="1">
    <source>
        <dbReference type="EMBL" id="KGO54960.1"/>
    </source>
</evidence>
<dbReference type="Proteomes" id="UP000030143">
    <property type="component" value="Unassembled WGS sequence"/>
</dbReference>
<keyword evidence="2" id="KW-1185">Reference proteome</keyword>
<dbReference type="GeneID" id="27681635"/>
<evidence type="ECO:0000313" key="2">
    <source>
        <dbReference type="Proteomes" id="UP000030143"/>
    </source>
</evidence>
<accession>A0A0A2KRU5</accession>
<protein>
    <submittedName>
        <fullName evidence="1">Uncharacterized protein</fullName>
    </submittedName>
</protein>
<dbReference type="EMBL" id="JQFZ01000209">
    <property type="protein sequence ID" value="KGO54960.1"/>
    <property type="molecule type" value="Genomic_DNA"/>
</dbReference>
<gene>
    <name evidence="1" type="ORF">PEX2_089450</name>
</gene>
<sequence>MRLICLRLHLPQASSKAKEATGFFRSDSLPRKQVEGHGVISTASTGNVFNGCSPDSNSAHQLISISRYP</sequence>